<organism evidence="1 2">
    <name type="scientific">Rathayibacter rathayi</name>
    <name type="common">Corynebacterium rathayi</name>
    <dbReference type="NCBI Taxonomy" id="33887"/>
    <lineage>
        <taxon>Bacteria</taxon>
        <taxon>Bacillati</taxon>
        <taxon>Actinomycetota</taxon>
        <taxon>Actinomycetes</taxon>
        <taxon>Micrococcales</taxon>
        <taxon>Microbacteriaceae</taxon>
        <taxon>Rathayibacter</taxon>
    </lineage>
</organism>
<name>A0ABX5AEC8_RATRA</name>
<accession>A0ABX5AEC8</accession>
<sequence>MTTLATLDTPAVHHTPSLVHLRDFAQARIAGRRTHVAQDREQILAPSDGRFFAFAYERFLSGAIAYINDGCRGSALQDVVNVASPRIRPSYEAAARGIHSLLGRLDVRSARRQQRNVVVLDEDGTDLVSLRLHLILELGGGERLATHLYFPEQALTPAQLALMETSIAIAAHQRGAGAAPALLMVRTGILRPIAFAEATSARRLEFLRVEAEAYKTEWALSV</sequence>
<dbReference type="Proteomes" id="UP000239698">
    <property type="component" value="Unassembled WGS sequence"/>
</dbReference>
<protein>
    <submittedName>
        <fullName evidence="1">Uncharacterized protein</fullName>
    </submittedName>
</protein>
<comment type="caution">
    <text evidence="1">The sequence shown here is derived from an EMBL/GenBank/DDBJ whole genome shotgun (WGS) entry which is preliminary data.</text>
</comment>
<keyword evidence="2" id="KW-1185">Reference proteome</keyword>
<dbReference type="EMBL" id="PSVT01000004">
    <property type="protein sequence ID" value="PPH79083.1"/>
    <property type="molecule type" value="Genomic_DNA"/>
</dbReference>
<evidence type="ECO:0000313" key="1">
    <source>
        <dbReference type="EMBL" id="PPH79083.1"/>
    </source>
</evidence>
<gene>
    <name evidence="1" type="ORF">C5C40_03860</name>
</gene>
<evidence type="ECO:0000313" key="2">
    <source>
        <dbReference type="Proteomes" id="UP000239698"/>
    </source>
</evidence>
<reference evidence="1 2" key="1">
    <citation type="submission" date="2018-02" db="EMBL/GenBank/DDBJ databases">
        <title>Bacteriophage NCPPB3778 and a type I-E CRISPR drive the evolution of the US Biological Select Agent, Rathayibacter toxicus.</title>
        <authorList>
            <person name="Davis E.W.II."/>
            <person name="Tabima J.F."/>
            <person name="Weisberg A.J."/>
            <person name="Lopes L.D."/>
            <person name="Wiseman M.S."/>
            <person name="Wiseman M.S."/>
            <person name="Pupko T."/>
            <person name="Belcher M.S."/>
            <person name="Sechler A.J."/>
            <person name="Tancos M.A."/>
            <person name="Schroeder B.K."/>
            <person name="Murray T.D."/>
            <person name="Luster D.G."/>
            <person name="Schneider W.L."/>
            <person name="Rogers E."/>
            <person name="Andreote F.D."/>
            <person name="Grunwald N.J."/>
            <person name="Putnam M.L."/>
            <person name="Chang J.H."/>
        </authorList>
    </citation>
    <scope>NUCLEOTIDE SEQUENCE [LARGE SCALE GENOMIC DNA]</scope>
    <source>
        <strain evidence="1 2">AY1D6</strain>
    </source>
</reference>
<dbReference type="RefSeq" id="WP_097167914.1">
    <property type="nucleotide sequence ID" value="NZ_PSUP01000037.1"/>
</dbReference>
<proteinExistence type="predicted"/>